<reference evidence="3" key="1">
    <citation type="submission" date="2016-10" db="EMBL/GenBank/DDBJ databases">
        <authorList>
            <person name="Varghese N."/>
            <person name="Submissions S."/>
        </authorList>
    </citation>
    <scope>NUCLEOTIDE SEQUENCE [LARGE SCALE GENOMIC DNA]</scope>
    <source>
        <strain evidence="3">DSM 17101</strain>
    </source>
</reference>
<feature type="domain" description="Phospholipase D-like" evidence="1">
    <location>
        <begin position="363"/>
        <end position="477"/>
    </location>
</feature>
<dbReference type="AlphaFoldDB" id="A0A1H0S0R4"/>
<dbReference type="Pfam" id="PF13091">
    <property type="entry name" value="PLDc_2"/>
    <property type="match status" value="1"/>
</dbReference>
<organism evidence="2 3">
    <name type="scientific">Paracidovorax cattleyae</name>
    <dbReference type="NCBI Taxonomy" id="80868"/>
    <lineage>
        <taxon>Bacteria</taxon>
        <taxon>Pseudomonadati</taxon>
        <taxon>Pseudomonadota</taxon>
        <taxon>Betaproteobacteria</taxon>
        <taxon>Burkholderiales</taxon>
        <taxon>Comamonadaceae</taxon>
        <taxon>Paracidovorax</taxon>
    </lineage>
</organism>
<sequence>MRARAFQATASGASGSRNLVADLQAELSQRWPARFCHVDDSALVLDTVPSSEDRQKRLIQLTIESADRLAIMTSFSIHPTKDHVPGRVSGTTFAMMEALARRQHDPDFTFVLLYNDNKLQRNAAIAAVVGQNVTANMSLRNESRVPGTITWPSVVRAYNATQADDGLKIGTVRARVYFVAAKARGAAGSHHNKFCINDRGVAATLGASIANKTKDGWMDGGCIALSARLAESQRNYFLDELIGEHAVRCARLVCHDGLAVMDSVKHPVAALHTLRDIAMRPPCDPETGNAGQHPMHAALARAGIAFTGDRQKVLWLQNPSNGYRNMFSEGGRMEGKPIGFALAKIFSSAGPGDTLDIAGKKLGTEALRLIGDALSRGCNVNILVDRSSRGLVDFAARRLYGGKANPPAGHLTVKHYAPGEALAHELQINLRSEAVLHAKNYLLTRSDGSCIAMTGSYNLDGQSHYRSNENLMVFETRDPTLRRALFDDIYQGSDVEAHHYRPNR</sequence>
<name>A0A1H0S0R4_9BURK</name>
<proteinExistence type="predicted"/>
<keyword evidence="3" id="KW-1185">Reference proteome</keyword>
<evidence type="ECO:0000313" key="3">
    <source>
        <dbReference type="Proteomes" id="UP000199317"/>
    </source>
</evidence>
<gene>
    <name evidence="2" type="ORF">SAMN04489708_11158</name>
</gene>
<dbReference type="EMBL" id="FNJL01000011">
    <property type="protein sequence ID" value="SDP35402.1"/>
    <property type="molecule type" value="Genomic_DNA"/>
</dbReference>
<dbReference type="Proteomes" id="UP000199317">
    <property type="component" value="Unassembled WGS sequence"/>
</dbReference>
<evidence type="ECO:0000259" key="1">
    <source>
        <dbReference type="Pfam" id="PF13091"/>
    </source>
</evidence>
<dbReference type="Gene3D" id="3.30.870.10">
    <property type="entry name" value="Endonuclease Chain A"/>
    <property type="match status" value="1"/>
</dbReference>
<protein>
    <submittedName>
        <fullName evidence="2">PLD-like domain-containing protein</fullName>
    </submittedName>
</protein>
<accession>A0A1H0S0R4</accession>
<dbReference type="InterPro" id="IPR025202">
    <property type="entry name" value="PLD-like_dom"/>
</dbReference>
<dbReference type="RefSeq" id="WP_244160085.1">
    <property type="nucleotide sequence ID" value="NZ_FNJL01000011.1"/>
</dbReference>
<dbReference type="SUPFAM" id="SSF56024">
    <property type="entry name" value="Phospholipase D/nuclease"/>
    <property type="match status" value="1"/>
</dbReference>
<evidence type="ECO:0000313" key="2">
    <source>
        <dbReference type="EMBL" id="SDP35402.1"/>
    </source>
</evidence>